<reference evidence="1" key="1">
    <citation type="submission" date="2022-07" db="EMBL/GenBank/DDBJ databases">
        <title>Genome Sequence of Agrocybe chaxingu.</title>
        <authorList>
            <person name="Buettner E."/>
        </authorList>
    </citation>
    <scope>NUCLEOTIDE SEQUENCE</scope>
    <source>
        <strain evidence="1">MP-N11</strain>
    </source>
</reference>
<dbReference type="Proteomes" id="UP001148786">
    <property type="component" value="Unassembled WGS sequence"/>
</dbReference>
<evidence type="ECO:0000313" key="2">
    <source>
        <dbReference type="Proteomes" id="UP001148786"/>
    </source>
</evidence>
<proteinExistence type="predicted"/>
<comment type="caution">
    <text evidence="1">The sequence shown here is derived from an EMBL/GenBank/DDBJ whole genome shotgun (WGS) entry which is preliminary data.</text>
</comment>
<dbReference type="AlphaFoldDB" id="A0A9W8K233"/>
<keyword evidence="2" id="KW-1185">Reference proteome</keyword>
<sequence>MPLLSKHASIVSPTPSLLETNRIPLPHDRPRIQAAIQAAEEQLKAFTREDLFRAFVDEPPAGGECWTLSRISYLNDFVRKHKALLSPARNLPPELLAEIFRSVVPPRRFHTSSSVALPKEPAHKITYAISQTCKYWRDVALSIPPNYGRPIPPLQYPYPYFHRRLSFMRLFLERSKDLPIHIIISMARWPFLNTLEAEDSLPNFSRLPSFSLLFSQAHRWGTLPTSTCA</sequence>
<evidence type="ECO:0008006" key="3">
    <source>
        <dbReference type="Google" id="ProtNLM"/>
    </source>
</evidence>
<dbReference type="EMBL" id="JANKHO010000368">
    <property type="protein sequence ID" value="KAJ3510820.1"/>
    <property type="molecule type" value="Genomic_DNA"/>
</dbReference>
<organism evidence="1 2">
    <name type="scientific">Agrocybe chaxingu</name>
    <dbReference type="NCBI Taxonomy" id="84603"/>
    <lineage>
        <taxon>Eukaryota</taxon>
        <taxon>Fungi</taxon>
        <taxon>Dikarya</taxon>
        <taxon>Basidiomycota</taxon>
        <taxon>Agaricomycotina</taxon>
        <taxon>Agaricomycetes</taxon>
        <taxon>Agaricomycetidae</taxon>
        <taxon>Agaricales</taxon>
        <taxon>Agaricineae</taxon>
        <taxon>Strophariaceae</taxon>
        <taxon>Agrocybe</taxon>
    </lineage>
</organism>
<accession>A0A9W8K233</accession>
<dbReference type="OrthoDB" id="3229088at2759"/>
<name>A0A9W8K233_9AGAR</name>
<evidence type="ECO:0000313" key="1">
    <source>
        <dbReference type="EMBL" id="KAJ3510820.1"/>
    </source>
</evidence>
<gene>
    <name evidence="1" type="ORF">NLJ89_g4454</name>
</gene>
<protein>
    <recommendedName>
        <fullName evidence="3">F-box domain-containing protein</fullName>
    </recommendedName>
</protein>